<dbReference type="EMBL" id="AUWU02000007">
    <property type="protein sequence ID" value="KAH0570450.1"/>
    <property type="molecule type" value="Genomic_DNA"/>
</dbReference>
<proteinExistence type="predicted"/>
<gene>
    <name evidence="3" type="ORF">SS50377_10418</name>
    <name evidence="4" type="ORF">SS50377_26730</name>
</gene>
<organism evidence="3">
    <name type="scientific">Spironucleus salmonicida</name>
    <dbReference type="NCBI Taxonomy" id="348837"/>
    <lineage>
        <taxon>Eukaryota</taxon>
        <taxon>Metamonada</taxon>
        <taxon>Diplomonadida</taxon>
        <taxon>Hexamitidae</taxon>
        <taxon>Hexamitinae</taxon>
        <taxon>Spironucleus</taxon>
    </lineage>
</organism>
<dbReference type="AlphaFoldDB" id="V6LZN4"/>
<dbReference type="VEuPathDB" id="GiardiaDB:SS50377_26730"/>
<evidence type="ECO:0000313" key="3">
    <source>
        <dbReference type="EMBL" id="EST49201.1"/>
    </source>
</evidence>
<feature type="compositionally biased region" description="Low complexity" evidence="1">
    <location>
        <begin position="7"/>
        <end position="20"/>
    </location>
</feature>
<dbReference type="Proteomes" id="UP000018208">
    <property type="component" value="Unassembled WGS sequence"/>
</dbReference>
<evidence type="ECO:0000313" key="4">
    <source>
        <dbReference type="EMBL" id="KAH0570450.1"/>
    </source>
</evidence>
<feature type="region of interest" description="Disordered" evidence="1">
    <location>
        <begin position="152"/>
        <end position="181"/>
    </location>
</feature>
<sequence>MVVKTVSPAKSKSPGKSSQKYFEQRFKKESTDGVYRKRVKQVEEPKTSKTALICMGLFFLMFMSSTIYSFARSKTTTSSAPPKRPQVAGLDIPREVMEKVQRLTNAQEREAVVMDWAQSVGIEFENRKDGSYIATRDGQEYVIRDADPDYVPEEDISEDTSENDIITEVDYEEHQEDINNE</sequence>
<accession>V6LZN4</accession>
<dbReference type="EMBL" id="KI545953">
    <property type="protein sequence ID" value="EST49201.1"/>
    <property type="molecule type" value="Genomic_DNA"/>
</dbReference>
<keyword evidence="2" id="KW-0812">Transmembrane</keyword>
<feature type="region of interest" description="Disordered" evidence="1">
    <location>
        <begin position="1"/>
        <end position="23"/>
    </location>
</feature>
<evidence type="ECO:0000256" key="1">
    <source>
        <dbReference type="SAM" id="MobiDB-lite"/>
    </source>
</evidence>
<reference evidence="4" key="2">
    <citation type="submission" date="2020-12" db="EMBL/GenBank/DDBJ databases">
        <title>New Spironucleus salmonicida genome in near-complete chromosomes.</title>
        <authorList>
            <person name="Xu F."/>
            <person name="Kurt Z."/>
            <person name="Jimenez-Gonzalez A."/>
            <person name="Astvaldsson A."/>
            <person name="Andersson J.O."/>
            <person name="Svard S.G."/>
        </authorList>
    </citation>
    <scope>NUCLEOTIDE SEQUENCE</scope>
    <source>
        <strain evidence="4">ATCC 50377</strain>
    </source>
</reference>
<evidence type="ECO:0000256" key="2">
    <source>
        <dbReference type="SAM" id="Phobius"/>
    </source>
</evidence>
<keyword evidence="2" id="KW-1133">Transmembrane helix</keyword>
<evidence type="ECO:0000313" key="5">
    <source>
        <dbReference type="Proteomes" id="UP000018208"/>
    </source>
</evidence>
<keyword evidence="2" id="KW-0472">Membrane</keyword>
<reference evidence="3 4" key="1">
    <citation type="journal article" date="2014" name="PLoS Genet.">
        <title>The Genome of Spironucleus salmonicida Highlights a Fish Pathogen Adapted to Fluctuating Environments.</title>
        <authorList>
            <person name="Xu F."/>
            <person name="Jerlstrom-Hultqvist J."/>
            <person name="Einarsson E."/>
            <person name="Astvaldsson A."/>
            <person name="Svard S.G."/>
            <person name="Andersson J.O."/>
        </authorList>
    </citation>
    <scope>NUCLEOTIDE SEQUENCE</scope>
    <source>
        <strain evidence="4">ATCC 50377</strain>
    </source>
</reference>
<protein>
    <submittedName>
        <fullName evidence="3">Uncharacterized protein</fullName>
    </submittedName>
</protein>
<feature type="transmembrane region" description="Helical" evidence="2">
    <location>
        <begin position="50"/>
        <end position="71"/>
    </location>
</feature>
<keyword evidence="5" id="KW-1185">Reference proteome</keyword>
<name>V6LZN4_9EUKA</name>